<comment type="subcellular location">
    <subcellularLocation>
        <location evidence="1 7">Cell membrane</location>
        <topology evidence="1 7">Multi-pass membrane protein</topology>
    </subcellularLocation>
</comment>
<dbReference type="PANTHER" id="PTHR43744:SF12">
    <property type="entry name" value="ABC TRANSPORTER PERMEASE PROTEIN MG189-RELATED"/>
    <property type="match status" value="1"/>
</dbReference>
<dbReference type="RefSeq" id="WP_132321691.1">
    <property type="nucleotide sequence ID" value="NZ_SMKR01000075.1"/>
</dbReference>
<dbReference type="PROSITE" id="PS50928">
    <property type="entry name" value="ABC_TM1"/>
    <property type="match status" value="1"/>
</dbReference>
<evidence type="ECO:0000256" key="1">
    <source>
        <dbReference type="ARBA" id="ARBA00004651"/>
    </source>
</evidence>
<keyword evidence="10" id="KW-1185">Reference proteome</keyword>
<feature type="transmembrane region" description="Helical" evidence="7">
    <location>
        <begin position="116"/>
        <end position="136"/>
    </location>
</feature>
<protein>
    <submittedName>
        <fullName evidence="9">Carbohydrate ABC transporter permease</fullName>
    </submittedName>
</protein>
<comment type="similarity">
    <text evidence="7">Belongs to the binding-protein-dependent transport system permease family.</text>
</comment>
<dbReference type="Proteomes" id="UP000295172">
    <property type="component" value="Unassembled WGS sequence"/>
</dbReference>
<feature type="transmembrane region" description="Helical" evidence="7">
    <location>
        <begin position="202"/>
        <end position="229"/>
    </location>
</feature>
<evidence type="ECO:0000256" key="3">
    <source>
        <dbReference type="ARBA" id="ARBA00022475"/>
    </source>
</evidence>
<keyword evidence="6 7" id="KW-0472">Membrane</keyword>
<evidence type="ECO:0000259" key="8">
    <source>
        <dbReference type="PROSITE" id="PS50928"/>
    </source>
</evidence>
<dbReference type="EMBL" id="SMKR01000075">
    <property type="protein sequence ID" value="TDD23178.1"/>
    <property type="molecule type" value="Genomic_DNA"/>
</dbReference>
<keyword evidence="5 7" id="KW-1133">Transmembrane helix</keyword>
<dbReference type="Pfam" id="PF00528">
    <property type="entry name" value="BPD_transp_1"/>
    <property type="match status" value="1"/>
</dbReference>
<dbReference type="AlphaFoldDB" id="A0A4R4WZB9"/>
<evidence type="ECO:0000256" key="4">
    <source>
        <dbReference type="ARBA" id="ARBA00022692"/>
    </source>
</evidence>
<dbReference type="PANTHER" id="PTHR43744">
    <property type="entry name" value="ABC TRANSPORTER PERMEASE PROTEIN MG189-RELATED-RELATED"/>
    <property type="match status" value="1"/>
</dbReference>
<dbReference type="InterPro" id="IPR035906">
    <property type="entry name" value="MetI-like_sf"/>
</dbReference>
<evidence type="ECO:0000256" key="6">
    <source>
        <dbReference type="ARBA" id="ARBA00023136"/>
    </source>
</evidence>
<keyword evidence="4 7" id="KW-0812">Transmembrane</keyword>
<keyword evidence="2 7" id="KW-0813">Transport</keyword>
<evidence type="ECO:0000313" key="10">
    <source>
        <dbReference type="Proteomes" id="UP000295172"/>
    </source>
</evidence>
<evidence type="ECO:0000256" key="2">
    <source>
        <dbReference type="ARBA" id="ARBA00022448"/>
    </source>
</evidence>
<evidence type="ECO:0000313" key="9">
    <source>
        <dbReference type="EMBL" id="TDD23178.1"/>
    </source>
</evidence>
<keyword evidence="3" id="KW-1003">Cell membrane</keyword>
<gene>
    <name evidence="9" type="ORF">E1218_18270</name>
</gene>
<dbReference type="OrthoDB" id="61122at2"/>
<evidence type="ECO:0000256" key="5">
    <source>
        <dbReference type="ARBA" id="ARBA00022989"/>
    </source>
</evidence>
<dbReference type="CDD" id="cd06261">
    <property type="entry name" value="TM_PBP2"/>
    <property type="match status" value="1"/>
</dbReference>
<dbReference type="Gene3D" id="1.10.3720.10">
    <property type="entry name" value="MetI-like"/>
    <property type="match status" value="1"/>
</dbReference>
<name>A0A4R4WZB9_9ACTN</name>
<feature type="transmembrane region" description="Helical" evidence="7">
    <location>
        <begin position="249"/>
        <end position="270"/>
    </location>
</feature>
<dbReference type="GO" id="GO:0055085">
    <property type="term" value="P:transmembrane transport"/>
    <property type="evidence" value="ECO:0007669"/>
    <property type="project" value="InterPro"/>
</dbReference>
<organism evidence="9 10">
    <name type="scientific">Kribbella turkmenica</name>
    <dbReference type="NCBI Taxonomy" id="2530375"/>
    <lineage>
        <taxon>Bacteria</taxon>
        <taxon>Bacillati</taxon>
        <taxon>Actinomycetota</taxon>
        <taxon>Actinomycetes</taxon>
        <taxon>Propionibacteriales</taxon>
        <taxon>Kribbellaceae</taxon>
        <taxon>Kribbella</taxon>
    </lineage>
</organism>
<feature type="domain" description="ABC transmembrane type-1" evidence="8">
    <location>
        <begin position="80"/>
        <end position="270"/>
    </location>
</feature>
<feature type="transmembrane region" description="Helical" evidence="7">
    <location>
        <begin position="148"/>
        <end position="165"/>
    </location>
</feature>
<feature type="transmembrane region" description="Helical" evidence="7">
    <location>
        <begin position="20"/>
        <end position="40"/>
    </location>
</feature>
<feature type="transmembrane region" description="Helical" evidence="7">
    <location>
        <begin position="79"/>
        <end position="104"/>
    </location>
</feature>
<evidence type="ECO:0000256" key="7">
    <source>
        <dbReference type="RuleBase" id="RU363032"/>
    </source>
</evidence>
<sequence>MTYRGTPDTNAVGRRVRSGVSHVLLIAVALLFLGPLVYAVSTSLKPADEVFTPTPELFGSEIRWQNYADAFTFAPFGRYFVNSLFVAVVGTLVVVVASSMSAYAFARLKFRGREQLFVLFLGTLMVPQEVLIVPMYWLMQSLGWVDSYWALILPWAFTAFGTFLLRQFFLTVPAELEEAARVDGCGPIRSFLRIMLPLARPAIAVLTVFTFISFWGSFLWPLIIVNSVADKGTVPLGLAQFIGQQGTQWNLMMAASVLAMLPTVLLVVLLQKHLVRGLLVTGLGGR</sequence>
<proteinExistence type="inferred from homology"/>
<dbReference type="InterPro" id="IPR000515">
    <property type="entry name" value="MetI-like"/>
</dbReference>
<reference evidence="9 10" key="1">
    <citation type="submission" date="2019-02" db="EMBL/GenBank/DDBJ databases">
        <title>Draft genome sequences of novel Actinobacteria.</title>
        <authorList>
            <person name="Sahin N."/>
            <person name="Ay H."/>
            <person name="Saygin H."/>
        </authorList>
    </citation>
    <scope>NUCLEOTIDE SEQUENCE [LARGE SCALE GENOMIC DNA]</scope>
    <source>
        <strain evidence="9 10">16K104</strain>
    </source>
</reference>
<comment type="caution">
    <text evidence="9">The sequence shown here is derived from an EMBL/GenBank/DDBJ whole genome shotgun (WGS) entry which is preliminary data.</text>
</comment>
<dbReference type="SUPFAM" id="SSF161098">
    <property type="entry name" value="MetI-like"/>
    <property type="match status" value="1"/>
</dbReference>
<dbReference type="GO" id="GO:0005886">
    <property type="term" value="C:plasma membrane"/>
    <property type="evidence" value="ECO:0007669"/>
    <property type="project" value="UniProtKB-SubCell"/>
</dbReference>
<accession>A0A4R4WZB9</accession>